<dbReference type="PANTHER" id="PTHR43701">
    <property type="entry name" value="MEMBRANE TRANSPORTER PROTEIN MJ0441-RELATED"/>
    <property type="match status" value="1"/>
</dbReference>
<feature type="transmembrane region" description="Helical" evidence="5">
    <location>
        <begin position="236"/>
        <end position="254"/>
    </location>
</feature>
<proteinExistence type="inferred from homology"/>
<sequence length="261" mass="25191">MDLPLVSLALAALGGGAIGLLLSLFGGGGSVLATPLLLYVVGVGDPHVAIGTSAAAVAVNAAAGLGAQARAGRVKWPCALVFGGAGLVGSLIGAQVAKMVDGGQLILWFAGAMALVGLSMLLPKAGEGDPGVRLNPDLTRRLAPLGLLVGLVAGFFGIGGGFLIVPGLMAATGMTLANAAASSLVSVVLFGAATSASYAASGLVDWPVFAALIAGGAVGALAGGPLATRLAGHAAFARRIFALMVLATAAYVAWRASGAVA</sequence>
<protein>
    <recommendedName>
        <fullName evidence="5">Probable membrane transporter protein</fullName>
    </recommendedName>
</protein>
<accession>A0ABV2EHD5</accession>
<evidence type="ECO:0000256" key="5">
    <source>
        <dbReference type="RuleBase" id="RU363041"/>
    </source>
</evidence>
<dbReference type="InterPro" id="IPR002781">
    <property type="entry name" value="TM_pro_TauE-like"/>
</dbReference>
<keyword evidence="4 5" id="KW-0472">Membrane</keyword>
<feature type="transmembrane region" description="Helical" evidence="5">
    <location>
        <begin position="176"/>
        <end position="200"/>
    </location>
</feature>
<feature type="transmembrane region" description="Helical" evidence="5">
    <location>
        <begin position="74"/>
        <end position="93"/>
    </location>
</feature>
<evidence type="ECO:0000256" key="2">
    <source>
        <dbReference type="ARBA" id="ARBA00022692"/>
    </source>
</evidence>
<dbReference type="PANTHER" id="PTHR43701:SF2">
    <property type="entry name" value="MEMBRANE TRANSPORTER PROTEIN YJNA-RELATED"/>
    <property type="match status" value="1"/>
</dbReference>
<keyword evidence="7" id="KW-1185">Reference proteome</keyword>
<name>A0ABV2EHD5_9CAUL</name>
<dbReference type="Proteomes" id="UP001549110">
    <property type="component" value="Unassembled WGS sequence"/>
</dbReference>
<evidence type="ECO:0000256" key="1">
    <source>
        <dbReference type="ARBA" id="ARBA00004141"/>
    </source>
</evidence>
<reference evidence="6 7" key="1">
    <citation type="submission" date="2024-06" db="EMBL/GenBank/DDBJ databases">
        <title>Genomic Encyclopedia of Type Strains, Phase IV (KMG-IV): sequencing the most valuable type-strain genomes for metagenomic binning, comparative biology and taxonomic classification.</title>
        <authorList>
            <person name="Goeker M."/>
        </authorList>
    </citation>
    <scope>NUCLEOTIDE SEQUENCE [LARGE SCALE GENOMIC DNA]</scope>
    <source>
        <strain evidence="6 7">DSM 17809</strain>
    </source>
</reference>
<comment type="caution">
    <text evidence="6">The sequence shown here is derived from an EMBL/GenBank/DDBJ whole genome shotgun (WGS) entry which is preliminary data.</text>
</comment>
<dbReference type="Pfam" id="PF01925">
    <property type="entry name" value="TauE"/>
    <property type="match status" value="1"/>
</dbReference>
<keyword evidence="2 5" id="KW-0812">Transmembrane</keyword>
<feature type="transmembrane region" description="Helical" evidence="5">
    <location>
        <begin position="142"/>
        <end position="164"/>
    </location>
</feature>
<dbReference type="InterPro" id="IPR051598">
    <property type="entry name" value="TSUP/Inactive_protease-like"/>
</dbReference>
<evidence type="ECO:0000256" key="3">
    <source>
        <dbReference type="ARBA" id="ARBA00022989"/>
    </source>
</evidence>
<feature type="transmembrane region" description="Helical" evidence="5">
    <location>
        <begin position="206"/>
        <end position="224"/>
    </location>
</feature>
<comment type="subcellular location">
    <subcellularLocation>
        <location evidence="5">Cell membrane</location>
        <topology evidence="5">Multi-pass membrane protein</topology>
    </subcellularLocation>
    <subcellularLocation>
        <location evidence="1">Membrane</location>
        <topology evidence="1">Multi-pass membrane protein</topology>
    </subcellularLocation>
</comment>
<comment type="similarity">
    <text evidence="5">Belongs to the 4-toluene sulfonate uptake permease (TSUP) (TC 2.A.102) family.</text>
</comment>
<dbReference type="RefSeq" id="WP_354297375.1">
    <property type="nucleotide sequence ID" value="NZ_JBEPLU010000001.1"/>
</dbReference>
<feature type="transmembrane region" description="Helical" evidence="5">
    <location>
        <begin position="105"/>
        <end position="122"/>
    </location>
</feature>
<organism evidence="6 7">
    <name type="scientific">Phenylobacterium koreense</name>
    <dbReference type="NCBI Taxonomy" id="266125"/>
    <lineage>
        <taxon>Bacteria</taxon>
        <taxon>Pseudomonadati</taxon>
        <taxon>Pseudomonadota</taxon>
        <taxon>Alphaproteobacteria</taxon>
        <taxon>Caulobacterales</taxon>
        <taxon>Caulobacteraceae</taxon>
        <taxon>Phenylobacterium</taxon>
    </lineage>
</organism>
<keyword evidence="3 5" id="KW-1133">Transmembrane helix</keyword>
<dbReference type="EMBL" id="JBEPLU010000001">
    <property type="protein sequence ID" value="MET3526441.1"/>
    <property type="molecule type" value="Genomic_DNA"/>
</dbReference>
<evidence type="ECO:0000256" key="4">
    <source>
        <dbReference type="ARBA" id="ARBA00023136"/>
    </source>
</evidence>
<evidence type="ECO:0000313" key="6">
    <source>
        <dbReference type="EMBL" id="MET3526441.1"/>
    </source>
</evidence>
<gene>
    <name evidence="6" type="ORF">ABID41_001536</name>
</gene>
<keyword evidence="5" id="KW-1003">Cell membrane</keyword>
<evidence type="ECO:0000313" key="7">
    <source>
        <dbReference type="Proteomes" id="UP001549110"/>
    </source>
</evidence>